<accession>A0A844ZG92</accession>
<name>A0A844ZG92_9SPHN</name>
<comment type="caution">
    <text evidence="1">The sequence shown here is derived from an EMBL/GenBank/DDBJ whole genome shotgun (WGS) entry which is preliminary data.</text>
</comment>
<sequence>MTEPISLNSSSARFELPFLYPAQAQKELFVNEAFSRIDALLHPVVEGSIASPPPSPADGESWIVASGAVAEWSGRDGSIAHSAAGSWLFFQPRDGMIAFDRSLDQFVHYRSGWIVAEKPQAPDGGTTVDLEARAAIAELLEQLSSIGLFSRV</sequence>
<dbReference type="InterPro" id="IPR021251">
    <property type="entry name" value="DUF2793"/>
</dbReference>
<dbReference type="RefSeq" id="WP_160682783.1">
    <property type="nucleotide sequence ID" value="NZ_WTYW01000002.1"/>
</dbReference>
<gene>
    <name evidence="1" type="ORF">GRI38_09005</name>
</gene>
<reference evidence="1 2" key="1">
    <citation type="submission" date="2019-12" db="EMBL/GenBank/DDBJ databases">
        <title>Genomic-based taxomic classification of the family Erythrobacteraceae.</title>
        <authorList>
            <person name="Xu L."/>
        </authorList>
    </citation>
    <scope>NUCLEOTIDE SEQUENCE [LARGE SCALE GENOMIC DNA]</scope>
    <source>
        <strain evidence="1 2">MCCC 1A09962</strain>
    </source>
</reference>
<evidence type="ECO:0000313" key="2">
    <source>
        <dbReference type="Proteomes" id="UP000433104"/>
    </source>
</evidence>
<organism evidence="1 2">
    <name type="scientific">Parapontixanthobacter aurantiacus</name>
    <dbReference type="NCBI Taxonomy" id="1463599"/>
    <lineage>
        <taxon>Bacteria</taxon>
        <taxon>Pseudomonadati</taxon>
        <taxon>Pseudomonadota</taxon>
        <taxon>Alphaproteobacteria</taxon>
        <taxon>Sphingomonadales</taxon>
        <taxon>Erythrobacteraceae</taxon>
        <taxon>Parapontixanthobacter</taxon>
    </lineage>
</organism>
<protein>
    <submittedName>
        <fullName evidence="1">DUF2793 domain-containing protein</fullName>
    </submittedName>
</protein>
<dbReference type="OrthoDB" id="564699at2"/>
<dbReference type="EMBL" id="WTYW01000002">
    <property type="protein sequence ID" value="MXO86166.1"/>
    <property type="molecule type" value="Genomic_DNA"/>
</dbReference>
<proteinExistence type="predicted"/>
<dbReference type="AlphaFoldDB" id="A0A844ZG92"/>
<dbReference type="Proteomes" id="UP000433104">
    <property type="component" value="Unassembled WGS sequence"/>
</dbReference>
<dbReference type="Pfam" id="PF10983">
    <property type="entry name" value="DUF2793"/>
    <property type="match status" value="1"/>
</dbReference>
<evidence type="ECO:0000313" key="1">
    <source>
        <dbReference type="EMBL" id="MXO86166.1"/>
    </source>
</evidence>
<keyword evidence="2" id="KW-1185">Reference proteome</keyword>